<protein>
    <recommendedName>
        <fullName evidence="3">Reverse transcriptase Ty1/copia-type domain-containing protein</fullName>
    </recommendedName>
</protein>
<gene>
    <name evidence="1" type="ORF">O181_110128</name>
</gene>
<evidence type="ECO:0000313" key="1">
    <source>
        <dbReference type="EMBL" id="MBW0570413.1"/>
    </source>
</evidence>
<name>A0A9Q3JW13_9BASI</name>
<proteinExistence type="predicted"/>
<evidence type="ECO:0000313" key="2">
    <source>
        <dbReference type="Proteomes" id="UP000765509"/>
    </source>
</evidence>
<sequence length="169" mass="19364">MQKAVGMLNYLALHTQPKITFTFSLLAQFTKKPTVSHWSLIKHLLRYLNGTKDLDLHFTKPQSEGAELLGWEDVDYATSLVTKKSHSGNFITFMANPVLWNTKKQLINPKSTNEAKFISMNKCSKELQWVAKLLIMLKITLRITENTNENTGALVIRKEEHLKPNSEHI</sequence>
<dbReference type="Proteomes" id="UP000765509">
    <property type="component" value="Unassembled WGS sequence"/>
</dbReference>
<evidence type="ECO:0008006" key="3">
    <source>
        <dbReference type="Google" id="ProtNLM"/>
    </source>
</evidence>
<dbReference type="PANTHER" id="PTHR11439">
    <property type="entry name" value="GAG-POL-RELATED RETROTRANSPOSON"/>
    <property type="match status" value="1"/>
</dbReference>
<dbReference type="PANTHER" id="PTHR11439:SF463">
    <property type="entry name" value="REVERSE TRANSCRIPTASE TY1_COPIA-TYPE DOMAIN-CONTAINING PROTEIN"/>
    <property type="match status" value="1"/>
</dbReference>
<comment type="caution">
    <text evidence="1">The sequence shown here is derived from an EMBL/GenBank/DDBJ whole genome shotgun (WGS) entry which is preliminary data.</text>
</comment>
<reference evidence="1" key="1">
    <citation type="submission" date="2021-03" db="EMBL/GenBank/DDBJ databases">
        <title>Draft genome sequence of rust myrtle Austropuccinia psidii MF-1, a brazilian biotype.</title>
        <authorList>
            <person name="Quecine M.C."/>
            <person name="Pachon D.M.R."/>
            <person name="Bonatelli M.L."/>
            <person name="Correr F.H."/>
            <person name="Franceschini L.M."/>
            <person name="Leite T.F."/>
            <person name="Margarido G.R.A."/>
            <person name="Almeida C.A."/>
            <person name="Ferrarezi J.A."/>
            <person name="Labate C.A."/>
        </authorList>
    </citation>
    <scope>NUCLEOTIDE SEQUENCE</scope>
    <source>
        <strain evidence="1">MF-1</strain>
    </source>
</reference>
<dbReference type="AlphaFoldDB" id="A0A9Q3JW13"/>
<dbReference type="EMBL" id="AVOT02086209">
    <property type="protein sequence ID" value="MBW0570413.1"/>
    <property type="molecule type" value="Genomic_DNA"/>
</dbReference>
<dbReference type="CDD" id="cd09272">
    <property type="entry name" value="RNase_HI_RT_Ty1"/>
    <property type="match status" value="1"/>
</dbReference>
<dbReference type="OrthoDB" id="2518268at2759"/>
<organism evidence="1 2">
    <name type="scientific">Austropuccinia psidii MF-1</name>
    <dbReference type="NCBI Taxonomy" id="1389203"/>
    <lineage>
        <taxon>Eukaryota</taxon>
        <taxon>Fungi</taxon>
        <taxon>Dikarya</taxon>
        <taxon>Basidiomycota</taxon>
        <taxon>Pucciniomycotina</taxon>
        <taxon>Pucciniomycetes</taxon>
        <taxon>Pucciniales</taxon>
        <taxon>Sphaerophragmiaceae</taxon>
        <taxon>Austropuccinia</taxon>
    </lineage>
</organism>
<keyword evidence="2" id="KW-1185">Reference proteome</keyword>
<accession>A0A9Q3JW13</accession>